<dbReference type="PANTHER" id="PTHR10795">
    <property type="entry name" value="PROPROTEIN CONVERTASE SUBTILISIN/KEXIN"/>
    <property type="match status" value="1"/>
</dbReference>
<comment type="similarity">
    <text evidence="1">Belongs to the peptidase S8 family.</text>
</comment>
<dbReference type="GO" id="GO:0004252">
    <property type="term" value="F:serine-type endopeptidase activity"/>
    <property type="evidence" value="ECO:0007669"/>
    <property type="project" value="InterPro"/>
</dbReference>
<evidence type="ECO:0000256" key="3">
    <source>
        <dbReference type="ARBA" id="ARBA00022801"/>
    </source>
</evidence>
<evidence type="ECO:0000256" key="2">
    <source>
        <dbReference type="ARBA" id="ARBA00022729"/>
    </source>
</evidence>
<protein>
    <recommendedName>
        <fullName evidence="6">Peptidase S8/S53 domain-containing protein</fullName>
    </recommendedName>
</protein>
<dbReference type="AlphaFoldDB" id="A0AAP0B9M3"/>
<proteinExistence type="inferred from homology"/>
<dbReference type="PROSITE" id="PS00136">
    <property type="entry name" value="SUBTILASE_ASP"/>
    <property type="match status" value="1"/>
</dbReference>
<evidence type="ECO:0008006" key="6">
    <source>
        <dbReference type="Google" id="ProtNLM"/>
    </source>
</evidence>
<reference evidence="4 5" key="1">
    <citation type="journal article" date="2022" name="Nat. Plants">
        <title>Genomes of leafy and leafless Platanthera orchids illuminate the evolution of mycoheterotrophy.</title>
        <authorList>
            <person name="Li M.H."/>
            <person name="Liu K.W."/>
            <person name="Li Z."/>
            <person name="Lu H.C."/>
            <person name="Ye Q.L."/>
            <person name="Zhang D."/>
            <person name="Wang J.Y."/>
            <person name="Li Y.F."/>
            <person name="Zhong Z.M."/>
            <person name="Liu X."/>
            <person name="Yu X."/>
            <person name="Liu D.K."/>
            <person name="Tu X.D."/>
            <person name="Liu B."/>
            <person name="Hao Y."/>
            <person name="Liao X.Y."/>
            <person name="Jiang Y.T."/>
            <person name="Sun W.H."/>
            <person name="Chen J."/>
            <person name="Chen Y.Q."/>
            <person name="Ai Y."/>
            <person name="Zhai J.W."/>
            <person name="Wu S.S."/>
            <person name="Zhou Z."/>
            <person name="Hsiao Y.Y."/>
            <person name="Wu W.L."/>
            <person name="Chen Y.Y."/>
            <person name="Lin Y.F."/>
            <person name="Hsu J.L."/>
            <person name="Li C.Y."/>
            <person name="Wang Z.W."/>
            <person name="Zhao X."/>
            <person name="Zhong W.Y."/>
            <person name="Ma X.K."/>
            <person name="Ma L."/>
            <person name="Huang J."/>
            <person name="Chen G.Z."/>
            <person name="Huang M.Z."/>
            <person name="Huang L."/>
            <person name="Peng D.H."/>
            <person name="Luo Y.B."/>
            <person name="Zou S.Q."/>
            <person name="Chen S.P."/>
            <person name="Lan S."/>
            <person name="Tsai W.C."/>
            <person name="Van de Peer Y."/>
            <person name="Liu Z.J."/>
        </authorList>
    </citation>
    <scope>NUCLEOTIDE SEQUENCE [LARGE SCALE GENOMIC DNA]</scope>
    <source>
        <strain evidence="4">Lor287</strain>
    </source>
</reference>
<comment type="caution">
    <text evidence="4">The sequence shown here is derived from an EMBL/GenBank/DDBJ whole genome shotgun (WGS) entry which is preliminary data.</text>
</comment>
<keyword evidence="3" id="KW-0378">Hydrolase</keyword>
<name>A0AAP0B9M3_9ASPA</name>
<dbReference type="EMBL" id="JBBWWQ010000012">
    <property type="protein sequence ID" value="KAK8934193.1"/>
    <property type="molecule type" value="Genomic_DNA"/>
</dbReference>
<accession>A0AAP0B9M3</accession>
<dbReference type="InterPro" id="IPR036852">
    <property type="entry name" value="Peptidase_S8/S53_dom_sf"/>
</dbReference>
<evidence type="ECO:0000256" key="1">
    <source>
        <dbReference type="ARBA" id="ARBA00011073"/>
    </source>
</evidence>
<dbReference type="Gene3D" id="3.40.50.200">
    <property type="entry name" value="Peptidase S8/S53 domain"/>
    <property type="match status" value="1"/>
</dbReference>
<sequence length="76" mass="8292">MITRTPTFIGLQPNAELWRQSNIGESVIIGVVDTGVDSTHSSFSDKGMSPPPIRWKSICQLPSGCYKKTNTRAGIL</sequence>
<gene>
    <name evidence="4" type="ORF">KSP39_PZI014714</name>
</gene>
<dbReference type="Proteomes" id="UP001418222">
    <property type="component" value="Unassembled WGS sequence"/>
</dbReference>
<dbReference type="InterPro" id="IPR045051">
    <property type="entry name" value="SBT"/>
</dbReference>
<dbReference type="InterPro" id="IPR023827">
    <property type="entry name" value="Peptidase_S8_Asp-AS"/>
</dbReference>
<evidence type="ECO:0000313" key="4">
    <source>
        <dbReference type="EMBL" id="KAK8934193.1"/>
    </source>
</evidence>
<keyword evidence="2" id="KW-0732">Signal</keyword>
<evidence type="ECO:0000313" key="5">
    <source>
        <dbReference type="Proteomes" id="UP001418222"/>
    </source>
</evidence>
<keyword evidence="5" id="KW-1185">Reference proteome</keyword>
<dbReference type="SUPFAM" id="SSF52743">
    <property type="entry name" value="Subtilisin-like"/>
    <property type="match status" value="1"/>
</dbReference>
<organism evidence="4 5">
    <name type="scientific">Platanthera zijinensis</name>
    <dbReference type="NCBI Taxonomy" id="2320716"/>
    <lineage>
        <taxon>Eukaryota</taxon>
        <taxon>Viridiplantae</taxon>
        <taxon>Streptophyta</taxon>
        <taxon>Embryophyta</taxon>
        <taxon>Tracheophyta</taxon>
        <taxon>Spermatophyta</taxon>
        <taxon>Magnoliopsida</taxon>
        <taxon>Liliopsida</taxon>
        <taxon>Asparagales</taxon>
        <taxon>Orchidaceae</taxon>
        <taxon>Orchidoideae</taxon>
        <taxon>Orchideae</taxon>
        <taxon>Orchidinae</taxon>
        <taxon>Platanthera</taxon>
    </lineage>
</organism>
<dbReference type="GO" id="GO:0006508">
    <property type="term" value="P:proteolysis"/>
    <property type="evidence" value="ECO:0007669"/>
    <property type="project" value="InterPro"/>
</dbReference>